<dbReference type="KEGG" id="tpla:ElP_02830"/>
<keyword evidence="1" id="KW-0812">Transmembrane</keyword>
<dbReference type="Proteomes" id="UP000317835">
    <property type="component" value="Chromosome"/>
</dbReference>
<dbReference type="InterPro" id="IPR011453">
    <property type="entry name" value="DUF1559"/>
</dbReference>
<evidence type="ECO:0000256" key="1">
    <source>
        <dbReference type="SAM" id="Phobius"/>
    </source>
</evidence>
<gene>
    <name evidence="3" type="ORF">ElP_02830</name>
</gene>
<proteinExistence type="predicted"/>
<keyword evidence="4" id="KW-1185">Reference proteome</keyword>
<dbReference type="NCBIfam" id="TIGR04294">
    <property type="entry name" value="pre_pil_HX9DG"/>
    <property type="match status" value="1"/>
</dbReference>
<keyword evidence="1" id="KW-0472">Membrane</keyword>
<reference evidence="3 4" key="1">
    <citation type="submission" date="2019-02" db="EMBL/GenBank/DDBJ databases">
        <title>Deep-cultivation of Planctomycetes and their phenomic and genomic characterization uncovers novel biology.</title>
        <authorList>
            <person name="Wiegand S."/>
            <person name="Jogler M."/>
            <person name="Boedeker C."/>
            <person name="Pinto D."/>
            <person name="Vollmers J."/>
            <person name="Rivas-Marin E."/>
            <person name="Kohn T."/>
            <person name="Peeters S.H."/>
            <person name="Heuer A."/>
            <person name="Rast P."/>
            <person name="Oberbeckmann S."/>
            <person name="Bunk B."/>
            <person name="Jeske O."/>
            <person name="Meyerdierks A."/>
            <person name="Storesund J.E."/>
            <person name="Kallscheuer N."/>
            <person name="Luecker S."/>
            <person name="Lage O.M."/>
            <person name="Pohl T."/>
            <person name="Merkel B.J."/>
            <person name="Hornburger P."/>
            <person name="Mueller R.-W."/>
            <person name="Bruemmer F."/>
            <person name="Labrenz M."/>
            <person name="Spormann A.M."/>
            <person name="Op den Camp H."/>
            <person name="Overmann J."/>
            <person name="Amann R."/>
            <person name="Jetten M.S.M."/>
            <person name="Mascher T."/>
            <person name="Medema M.H."/>
            <person name="Devos D.P."/>
            <person name="Kaster A.-K."/>
            <person name="Ovreas L."/>
            <person name="Rohde M."/>
            <person name="Galperin M.Y."/>
            <person name="Jogler C."/>
        </authorList>
    </citation>
    <scope>NUCLEOTIDE SEQUENCE [LARGE SCALE GENOMIC DNA]</scope>
    <source>
        <strain evidence="3 4">ElP</strain>
    </source>
</reference>
<dbReference type="Pfam" id="PF07963">
    <property type="entry name" value="N_methyl"/>
    <property type="match status" value="1"/>
</dbReference>
<dbReference type="Pfam" id="PF07596">
    <property type="entry name" value="SBP_bac_10"/>
    <property type="match status" value="1"/>
</dbReference>
<dbReference type="PANTHER" id="PTHR30093">
    <property type="entry name" value="GENERAL SECRETION PATHWAY PROTEIN G"/>
    <property type="match status" value="1"/>
</dbReference>
<organism evidence="3 4">
    <name type="scientific">Tautonia plasticadhaerens</name>
    <dbReference type="NCBI Taxonomy" id="2527974"/>
    <lineage>
        <taxon>Bacteria</taxon>
        <taxon>Pseudomonadati</taxon>
        <taxon>Planctomycetota</taxon>
        <taxon>Planctomycetia</taxon>
        <taxon>Isosphaerales</taxon>
        <taxon>Isosphaeraceae</taxon>
        <taxon>Tautonia</taxon>
    </lineage>
</organism>
<dbReference type="EMBL" id="CP036426">
    <property type="protein sequence ID" value="QDV32451.1"/>
    <property type="molecule type" value="Genomic_DNA"/>
</dbReference>
<dbReference type="RefSeq" id="WP_145266544.1">
    <property type="nucleotide sequence ID" value="NZ_CP036426.1"/>
</dbReference>
<dbReference type="InterPro" id="IPR045584">
    <property type="entry name" value="Pilin-like"/>
</dbReference>
<feature type="transmembrane region" description="Helical" evidence="1">
    <location>
        <begin position="12"/>
        <end position="36"/>
    </location>
</feature>
<dbReference type="PANTHER" id="PTHR30093:SF2">
    <property type="entry name" value="TYPE II SECRETION SYSTEM PROTEIN H"/>
    <property type="match status" value="1"/>
</dbReference>
<keyword evidence="1" id="KW-1133">Transmembrane helix</keyword>
<evidence type="ECO:0000313" key="3">
    <source>
        <dbReference type="EMBL" id="QDV32451.1"/>
    </source>
</evidence>
<feature type="domain" description="DUF1559" evidence="2">
    <location>
        <begin position="37"/>
        <end position="306"/>
    </location>
</feature>
<evidence type="ECO:0000313" key="4">
    <source>
        <dbReference type="Proteomes" id="UP000317835"/>
    </source>
</evidence>
<dbReference type="AlphaFoldDB" id="A0A518GV34"/>
<evidence type="ECO:0000259" key="2">
    <source>
        <dbReference type="Pfam" id="PF07596"/>
    </source>
</evidence>
<dbReference type="OrthoDB" id="254259at2"/>
<dbReference type="Gene3D" id="3.30.700.10">
    <property type="entry name" value="Glycoprotein, Type 4 Pilin"/>
    <property type="match status" value="1"/>
</dbReference>
<dbReference type="NCBIfam" id="TIGR02532">
    <property type="entry name" value="IV_pilin_GFxxxE"/>
    <property type="match status" value="1"/>
</dbReference>
<sequence>MRTESTRHRARAFTLIELLVVIAIIGVLIALLLPAVQSAREAARRAQCTNNLKQIGLAFHNYHSSYGAFPPGHMSVPRLNSARNVWTEFILPFVEQGTIGQSYNYDIGFGGPGYNLVNHTTWHSVIASYVCPSDEGGQCARYRPEGWSRSNYVATYNAAGPMIERGAPWAYDNCPNDPSLQPSPLKALTNVNVTRGVQHVRDGTSNTVAASECITDPDGSQGYRGTWWNDLGGNYVHMRGPNSPIPDSMWRAVAYVYNGCDKTKSPCDDSGACWSTHVYSARSYHPGGVNAMMAGGSVRFFKNTINLSIWQALASINGGEVISADQY</sequence>
<accession>A0A518GV34</accession>
<name>A0A518GV34_9BACT</name>
<dbReference type="InterPro" id="IPR012902">
    <property type="entry name" value="N_methyl_site"/>
</dbReference>
<protein>
    <recommendedName>
        <fullName evidence="2">DUF1559 domain-containing protein</fullName>
    </recommendedName>
</protein>
<dbReference type="SUPFAM" id="SSF54523">
    <property type="entry name" value="Pili subunits"/>
    <property type="match status" value="1"/>
</dbReference>
<dbReference type="InterPro" id="IPR027558">
    <property type="entry name" value="Pre_pil_HX9DG_C"/>
</dbReference>